<evidence type="ECO:0000256" key="5">
    <source>
        <dbReference type="SAM" id="MobiDB-lite"/>
    </source>
</evidence>
<reference evidence="6 7" key="1">
    <citation type="submission" date="2018-05" db="EMBL/GenBank/DDBJ databases">
        <title>Genomic Encyclopedia of Type Strains, Phase IV (KMG-V): Genome sequencing to study the core and pangenomes of soil and plant-associated prokaryotes.</title>
        <authorList>
            <person name="Whitman W."/>
        </authorList>
    </citation>
    <scope>NUCLEOTIDE SEQUENCE [LARGE SCALE GENOMIC DNA]</scope>
    <source>
        <strain evidence="6 7">SLV-132</strain>
    </source>
</reference>
<gene>
    <name evidence="6" type="ORF">C7419_10941</name>
</gene>
<keyword evidence="7" id="KW-1185">Reference proteome</keyword>
<dbReference type="InterPro" id="IPR051792">
    <property type="entry name" value="GGT_bact"/>
</dbReference>
<protein>
    <submittedName>
        <fullName evidence="6">Gamma-glutamyltranspeptidase/glutathione hydrolase</fullName>
    </submittedName>
</protein>
<feature type="region of interest" description="Disordered" evidence="5">
    <location>
        <begin position="32"/>
        <end position="61"/>
    </location>
</feature>
<dbReference type="EMBL" id="QGGT01000009">
    <property type="protein sequence ID" value="PWK31584.1"/>
    <property type="molecule type" value="Genomic_DNA"/>
</dbReference>
<feature type="compositionally biased region" description="Low complexity" evidence="5">
    <location>
        <begin position="44"/>
        <end position="57"/>
    </location>
</feature>
<keyword evidence="3 6" id="KW-0378">Hydrolase</keyword>
<comment type="caution">
    <text evidence="6">The sequence shown here is derived from an EMBL/GenBank/DDBJ whole genome shotgun (WGS) entry which is preliminary data.</text>
</comment>
<dbReference type="GO" id="GO:0016740">
    <property type="term" value="F:transferase activity"/>
    <property type="evidence" value="ECO:0007669"/>
    <property type="project" value="UniProtKB-KW"/>
</dbReference>
<evidence type="ECO:0000256" key="2">
    <source>
        <dbReference type="ARBA" id="ARBA00022679"/>
    </source>
</evidence>
<dbReference type="Proteomes" id="UP000245754">
    <property type="component" value="Unassembled WGS sequence"/>
</dbReference>
<evidence type="ECO:0000256" key="1">
    <source>
        <dbReference type="ARBA" id="ARBA00009381"/>
    </source>
</evidence>
<dbReference type="InterPro" id="IPR043138">
    <property type="entry name" value="GGT_lsub"/>
</dbReference>
<dbReference type="Pfam" id="PF01019">
    <property type="entry name" value="G_glu_transpept"/>
    <property type="match status" value="2"/>
</dbReference>
<dbReference type="PROSITE" id="PS51257">
    <property type="entry name" value="PROKAR_LIPOPROTEIN"/>
    <property type="match status" value="1"/>
</dbReference>
<keyword evidence="4" id="KW-0865">Zymogen</keyword>
<proteinExistence type="inferred from homology"/>
<comment type="similarity">
    <text evidence="1">Belongs to the gamma-glutamyltransferase family.</text>
</comment>
<evidence type="ECO:0000313" key="6">
    <source>
        <dbReference type="EMBL" id="PWK31584.1"/>
    </source>
</evidence>
<name>A0A316F4P5_9BURK</name>
<dbReference type="PANTHER" id="PTHR43199:SF1">
    <property type="entry name" value="GLUTATHIONE HYDROLASE PROENZYME"/>
    <property type="match status" value="1"/>
</dbReference>
<dbReference type="Gene3D" id="3.60.20.40">
    <property type="match status" value="1"/>
</dbReference>
<evidence type="ECO:0000256" key="3">
    <source>
        <dbReference type="ARBA" id="ARBA00022801"/>
    </source>
</evidence>
<dbReference type="Gene3D" id="1.10.246.130">
    <property type="match status" value="1"/>
</dbReference>
<dbReference type="SUPFAM" id="SSF56235">
    <property type="entry name" value="N-terminal nucleophile aminohydrolases (Ntn hydrolases)"/>
    <property type="match status" value="1"/>
</dbReference>
<dbReference type="InterPro" id="IPR043137">
    <property type="entry name" value="GGT_ssub_C"/>
</dbReference>
<sequence length="744" mass="75856">MKTGRALGKATGTAKGTALGIALAMAVAGCGGDSDPPPTGSTGGTTPPATPSDPATPVRSVKFDPSLCTQQAGAPYGQTVGITGTNMMVTSADVNASASGCKVLANGGTAIDAAIAVQAVLGVAEPFASGIGGGTVITYYDGASKQVRTFDGFSSSPANTGGVADIYKATAQDVSTTAPYNLCKTGLVANASISSQQGNTNISARAVGVPGTLAVLDMVHNLYGKTAWNKLWDDAIQLATDGFPMTPYMYETLYSDSGEYDDDGNPVTAGTGVSAWVNSAGTAKGAPRCKYPDINARYCDPADATRQKPLPVGTLIKNPELAASMTTVRDGGAAAFYDPAGTIAPAIITKLTTGQLPCYSLLPAAGTAASPSVAGTVARIPSLMTAADFGAYRAVERKPLVGTRFGFTIYTQPSPSFGGVVQLYNLGLLERKNVAATAFNGTDYLHLVTEGSRLANADRRNIVGDPAFSNVNARVNTLLSSAYLDTRAALIGTTALATVPTGGTADGIAAFAATDPTGYDTMASVASIDGKVVKPKAVRNTMLAKNEAPLHAEDWNTTSNVAIVDGYGNALSMTTTINTHWGAHIEAAGIMINNAMSNFSASTPGLDVNGYAANKRPRSSISPSIAFDAQGRIRLVWGSAGGGPIPDYIVKTFLGHEIYGMDLQAAINADNFTGQNGLAQLEAGKPIASQVANLISTYGNTAANAQVTGLTSGLSGISVSYDGNGFPVYSGAADNRRNGAANGY</sequence>
<keyword evidence="2" id="KW-0808">Transferase</keyword>
<dbReference type="GO" id="GO:0016787">
    <property type="term" value="F:hydrolase activity"/>
    <property type="evidence" value="ECO:0007669"/>
    <property type="project" value="UniProtKB-KW"/>
</dbReference>
<evidence type="ECO:0000313" key="7">
    <source>
        <dbReference type="Proteomes" id="UP000245754"/>
    </source>
</evidence>
<dbReference type="PANTHER" id="PTHR43199">
    <property type="entry name" value="GLUTATHIONE HYDROLASE"/>
    <property type="match status" value="1"/>
</dbReference>
<dbReference type="AlphaFoldDB" id="A0A316F4P5"/>
<dbReference type="InterPro" id="IPR029055">
    <property type="entry name" value="Ntn_hydrolases_N"/>
</dbReference>
<evidence type="ECO:0000256" key="4">
    <source>
        <dbReference type="ARBA" id="ARBA00023145"/>
    </source>
</evidence>
<organism evidence="6 7">
    <name type="scientific">Cupriavidus plantarum</name>
    <dbReference type="NCBI Taxonomy" id="942865"/>
    <lineage>
        <taxon>Bacteria</taxon>
        <taxon>Pseudomonadati</taxon>
        <taxon>Pseudomonadota</taxon>
        <taxon>Betaproteobacteria</taxon>
        <taxon>Burkholderiales</taxon>
        <taxon>Burkholderiaceae</taxon>
        <taxon>Cupriavidus</taxon>
    </lineage>
</organism>
<accession>A0A316F4P5</accession>